<keyword evidence="1" id="KW-1133">Transmembrane helix</keyword>
<organism evidence="3 4">
    <name type="scientific">Triparma retinervis</name>
    <dbReference type="NCBI Taxonomy" id="2557542"/>
    <lineage>
        <taxon>Eukaryota</taxon>
        <taxon>Sar</taxon>
        <taxon>Stramenopiles</taxon>
        <taxon>Ochrophyta</taxon>
        <taxon>Bolidophyceae</taxon>
        <taxon>Parmales</taxon>
        <taxon>Triparmaceae</taxon>
        <taxon>Triparma</taxon>
    </lineage>
</organism>
<keyword evidence="4" id="KW-1185">Reference proteome</keyword>
<feature type="transmembrane region" description="Helical" evidence="1">
    <location>
        <begin position="326"/>
        <end position="347"/>
    </location>
</feature>
<dbReference type="GO" id="GO:0006508">
    <property type="term" value="P:proteolysis"/>
    <property type="evidence" value="ECO:0007669"/>
    <property type="project" value="InterPro"/>
</dbReference>
<evidence type="ECO:0000313" key="4">
    <source>
        <dbReference type="Proteomes" id="UP001165082"/>
    </source>
</evidence>
<dbReference type="InterPro" id="IPR038765">
    <property type="entry name" value="Papain-like_cys_pep_sf"/>
</dbReference>
<accession>A0A9W7A3U9</accession>
<dbReference type="Pfam" id="PF00112">
    <property type="entry name" value="Peptidase_C1"/>
    <property type="match status" value="1"/>
</dbReference>
<keyword evidence="1" id="KW-0812">Transmembrane</keyword>
<comment type="caution">
    <text evidence="3">The sequence shown here is derived from an EMBL/GenBank/DDBJ whole genome shotgun (WGS) entry which is preliminary data.</text>
</comment>
<dbReference type="Gene3D" id="3.90.70.10">
    <property type="entry name" value="Cysteine proteinases"/>
    <property type="match status" value="1"/>
</dbReference>
<evidence type="ECO:0000256" key="1">
    <source>
        <dbReference type="SAM" id="Phobius"/>
    </source>
</evidence>
<dbReference type="OrthoDB" id="190265at2759"/>
<dbReference type="SUPFAM" id="SSF54001">
    <property type="entry name" value="Cysteine proteinases"/>
    <property type="match status" value="1"/>
</dbReference>
<dbReference type="Proteomes" id="UP001165082">
    <property type="component" value="Unassembled WGS sequence"/>
</dbReference>
<sequence>CDGTKGGHATRIVGWGTRNGEEYWKMQNSWGTGWAQDGYLEISTKNAGWGWANVNVDSRIYRRVLAELPEFGLDYLHDEESFVGRWLDDSDLLDEWKPGFDVDMEIADSVIEMAQTAMDRNNCTIIPSNVEGFEDAMKEPSVLCLQGLTTALVDGVILSSDLMEEVKKWARPFVHDYQGPPHEVYVELAKELGEMLYDAASSSDIVGEETKALDKLLEPLGIAVREIVEGKMQSVNGYIWKLKLKVYPLTSTSEANDFDISLEGWTKGDFTEVGFNLRMADDKMGFLQESKEDKGSFQGLNMARGDLDETLEEIKVGGGSDGGVPLAQMAAVIVVVGLVGIVAGFFVKHKLAESRVAKLQTQITALERMSSSNKGGNGML</sequence>
<feature type="domain" description="Peptidase C1A papain C-terminal" evidence="2">
    <location>
        <begin position="1"/>
        <end position="47"/>
    </location>
</feature>
<evidence type="ECO:0000259" key="2">
    <source>
        <dbReference type="Pfam" id="PF00112"/>
    </source>
</evidence>
<keyword evidence="1" id="KW-0472">Membrane</keyword>
<evidence type="ECO:0000313" key="3">
    <source>
        <dbReference type="EMBL" id="GMH65361.1"/>
    </source>
</evidence>
<dbReference type="AlphaFoldDB" id="A0A9W7A3U9"/>
<dbReference type="EMBL" id="BRXZ01001208">
    <property type="protein sequence ID" value="GMH65361.1"/>
    <property type="molecule type" value="Genomic_DNA"/>
</dbReference>
<dbReference type="GO" id="GO:0008234">
    <property type="term" value="F:cysteine-type peptidase activity"/>
    <property type="evidence" value="ECO:0007669"/>
    <property type="project" value="InterPro"/>
</dbReference>
<protein>
    <recommendedName>
        <fullName evidence="2">Peptidase C1A papain C-terminal domain-containing protein</fullName>
    </recommendedName>
</protein>
<proteinExistence type="predicted"/>
<feature type="non-terminal residue" evidence="3">
    <location>
        <position position="1"/>
    </location>
</feature>
<name>A0A9W7A3U9_9STRA</name>
<dbReference type="InterPro" id="IPR000668">
    <property type="entry name" value="Peptidase_C1A_C"/>
</dbReference>
<reference evidence="3" key="1">
    <citation type="submission" date="2022-07" db="EMBL/GenBank/DDBJ databases">
        <title>Genome analysis of Parmales, a sister group of diatoms, reveals the evolutionary specialization of diatoms from phago-mixotrophs to photoautotrophs.</title>
        <authorList>
            <person name="Ban H."/>
            <person name="Sato S."/>
            <person name="Yoshikawa S."/>
            <person name="Kazumasa Y."/>
            <person name="Nakamura Y."/>
            <person name="Ichinomiya M."/>
            <person name="Saitoh K."/>
            <person name="Sato N."/>
            <person name="Blanc-Mathieu R."/>
            <person name="Endo H."/>
            <person name="Kuwata A."/>
            <person name="Ogata H."/>
        </authorList>
    </citation>
    <scope>NUCLEOTIDE SEQUENCE</scope>
</reference>
<gene>
    <name evidence="3" type="ORF">TrRE_jg8274</name>
</gene>